<accession>A0A9P5XV39</accession>
<dbReference type="PROSITE" id="PS51257">
    <property type="entry name" value="PROKAR_LIPOPROTEIN"/>
    <property type="match status" value="1"/>
</dbReference>
<dbReference type="AlphaFoldDB" id="A0A9P5XV39"/>
<dbReference type="InterPro" id="IPR050309">
    <property type="entry name" value="Type-B_Carboxylest/Lipase"/>
</dbReference>
<feature type="chain" id="PRO_5040540785" description="Carboxylic ester hydrolase" evidence="3">
    <location>
        <begin position="22"/>
        <end position="563"/>
    </location>
</feature>
<dbReference type="InterPro" id="IPR029058">
    <property type="entry name" value="AB_hydrolase_fold"/>
</dbReference>
<dbReference type="OrthoDB" id="408631at2759"/>
<proteinExistence type="inferred from homology"/>
<dbReference type="Gene3D" id="3.40.50.1820">
    <property type="entry name" value="alpha/beta hydrolase"/>
    <property type="match status" value="1"/>
</dbReference>
<evidence type="ECO:0000259" key="4">
    <source>
        <dbReference type="Pfam" id="PF00135"/>
    </source>
</evidence>
<comment type="similarity">
    <text evidence="1 3">Belongs to the type-B carboxylesterase/lipase family.</text>
</comment>
<keyword evidence="6" id="KW-1185">Reference proteome</keyword>
<dbReference type="EC" id="3.1.1.-" evidence="3"/>
<dbReference type="InterPro" id="IPR019826">
    <property type="entry name" value="Carboxylesterase_B_AS"/>
</dbReference>
<name>A0A9P5XV39_9AGAR</name>
<reference evidence="5" key="1">
    <citation type="submission" date="2020-11" db="EMBL/GenBank/DDBJ databases">
        <authorList>
            <consortium name="DOE Joint Genome Institute"/>
            <person name="Ahrendt S."/>
            <person name="Riley R."/>
            <person name="Andreopoulos W."/>
            <person name="Labutti K."/>
            <person name="Pangilinan J."/>
            <person name="Ruiz-Duenas F.J."/>
            <person name="Barrasa J.M."/>
            <person name="Sanchez-Garcia M."/>
            <person name="Camarero S."/>
            <person name="Miyauchi S."/>
            <person name="Serrano A."/>
            <person name="Linde D."/>
            <person name="Babiker R."/>
            <person name="Drula E."/>
            <person name="Ayuso-Fernandez I."/>
            <person name="Pacheco R."/>
            <person name="Padilla G."/>
            <person name="Ferreira P."/>
            <person name="Barriuso J."/>
            <person name="Kellner H."/>
            <person name="Castanera R."/>
            <person name="Alfaro M."/>
            <person name="Ramirez L."/>
            <person name="Pisabarro A.G."/>
            <person name="Kuo A."/>
            <person name="Tritt A."/>
            <person name="Lipzen A."/>
            <person name="He G."/>
            <person name="Yan M."/>
            <person name="Ng V."/>
            <person name="Cullen D."/>
            <person name="Martin F."/>
            <person name="Rosso M.-N."/>
            <person name="Henrissat B."/>
            <person name="Hibbett D."/>
            <person name="Martinez A.T."/>
            <person name="Grigoriev I.V."/>
        </authorList>
    </citation>
    <scope>NUCLEOTIDE SEQUENCE</scope>
    <source>
        <strain evidence="5">CBS 247.69</strain>
    </source>
</reference>
<evidence type="ECO:0000256" key="2">
    <source>
        <dbReference type="ARBA" id="ARBA00022801"/>
    </source>
</evidence>
<dbReference type="PANTHER" id="PTHR11559">
    <property type="entry name" value="CARBOXYLESTERASE"/>
    <property type="match status" value="1"/>
</dbReference>
<evidence type="ECO:0000256" key="3">
    <source>
        <dbReference type="RuleBase" id="RU361235"/>
    </source>
</evidence>
<protein>
    <recommendedName>
        <fullName evidence="3">Carboxylic ester hydrolase</fullName>
        <ecNumber evidence="3">3.1.1.-</ecNumber>
    </recommendedName>
</protein>
<dbReference type="Pfam" id="PF00135">
    <property type="entry name" value="COesterase"/>
    <property type="match status" value="1"/>
</dbReference>
<dbReference type="SUPFAM" id="SSF53474">
    <property type="entry name" value="alpha/beta-Hydrolases"/>
    <property type="match status" value="1"/>
</dbReference>
<gene>
    <name evidence="5" type="ORF">BDZ94DRAFT_1201598</name>
</gene>
<evidence type="ECO:0000313" key="5">
    <source>
        <dbReference type="EMBL" id="KAF9458163.1"/>
    </source>
</evidence>
<dbReference type="InterPro" id="IPR002018">
    <property type="entry name" value="CarbesteraseB"/>
</dbReference>
<comment type="caution">
    <text evidence="5">The sequence shown here is derived from an EMBL/GenBank/DDBJ whole genome shotgun (WGS) entry which is preliminary data.</text>
</comment>
<dbReference type="GO" id="GO:0016787">
    <property type="term" value="F:hydrolase activity"/>
    <property type="evidence" value="ECO:0007669"/>
    <property type="project" value="UniProtKB-KW"/>
</dbReference>
<dbReference type="PROSITE" id="PS00941">
    <property type="entry name" value="CARBOXYLESTERASE_B_2"/>
    <property type="match status" value="1"/>
</dbReference>
<evidence type="ECO:0000313" key="6">
    <source>
        <dbReference type="Proteomes" id="UP000807353"/>
    </source>
</evidence>
<feature type="signal peptide" evidence="3">
    <location>
        <begin position="1"/>
        <end position="21"/>
    </location>
</feature>
<dbReference type="EMBL" id="MU150348">
    <property type="protein sequence ID" value="KAF9458163.1"/>
    <property type="molecule type" value="Genomic_DNA"/>
</dbReference>
<dbReference type="PROSITE" id="PS00122">
    <property type="entry name" value="CARBOXYLESTERASE_B_1"/>
    <property type="match status" value="1"/>
</dbReference>
<feature type="domain" description="Carboxylesterase type B" evidence="4">
    <location>
        <begin position="33"/>
        <end position="531"/>
    </location>
</feature>
<sequence>MLPFRQLLILIPTLVFSCVASNSPRALTSPLGPVVNLGYAAFAGNTTSPAGITDSPVTFYGSIPYALPPLGNLRFRAPKTLNERAIAREVTDARNWGPACIQRPAVVGIGSEDCLTLNVWKPTNASAGAKLPVVVYIHGGGFYYGTPQGFPLYDWVAQHPTGIVGVSITYRLGLLGFLGGPTVVADGNLNAGLLDQRAGLEWVQRHISKFGGDPDNISISGESAGGASMMMQAVAYGGSKPAPFKRVIAQSIGFGPTRTQAQVEDTFKNAVTYVGCSDSKNTMKCLREASWGAIVSAINRTPNGQFAPMIEGPSGFLPDLPSRLISAGKFHPVDFIGGHCTGDGKHFAGGRPEQFVTDDDIRTRVFSRWPGVSNDTINKALALYPAPGAPGSPFPTQWDRGSTMAGEIVFACMDWLFAESVIKKGGKSVFSYSWNAPDTVLYNVSPYLGAMHTSDLYYLFSGKDTFANAGNTFTPFNTSEAVLSREAIAYWSSFVAHGNPTAGKKPISPSWLDYVADDGSRQRLVLTRGGDTVTNSVMETITAGEAERCKFWMSEEVVEETRI</sequence>
<keyword evidence="3" id="KW-0732">Signal</keyword>
<evidence type="ECO:0000256" key="1">
    <source>
        <dbReference type="ARBA" id="ARBA00005964"/>
    </source>
</evidence>
<dbReference type="InterPro" id="IPR019819">
    <property type="entry name" value="Carboxylesterase_B_CS"/>
</dbReference>
<dbReference type="Proteomes" id="UP000807353">
    <property type="component" value="Unassembled WGS sequence"/>
</dbReference>
<organism evidence="5 6">
    <name type="scientific">Collybia nuda</name>
    <dbReference type="NCBI Taxonomy" id="64659"/>
    <lineage>
        <taxon>Eukaryota</taxon>
        <taxon>Fungi</taxon>
        <taxon>Dikarya</taxon>
        <taxon>Basidiomycota</taxon>
        <taxon>Agaricomycotina</taxon>
        <taxon>Agaricomycetes</taxon>
        <taxon>Agaricomycetidae</taxon>
        <taxon>Agaricales</taxon>
        <taxon>Tricholomatineae</taxon>
        <taxon>Clitocybaceae</taxon>
        <taxon>Collybia</taxon>
    </lineage>
</organism>
<keyword evidence="2 3" id="KW-0378">Hydrolase</keyword>